<dbReference type="PROSITE" id="PS00650">
    <property type="entry name" value="G_PROTEIN_RECEP_F2_2"/>
    <property type="match status" value="1"/>
</dbReference>
<keyword evidence="5 9" id="KW-1133">Transmembrane helix</keyword>
<evidence type="ECO:0000256" key="3">
    <source>
        <dbReference type="ARBA" id="ARBA00022729"/>
    </source>
</evidence>
<dbReference type="InterPro" id="IPR017981">
    <property type="entry name" value="GPCR_2-like_7TM"/>
</dbReference>
<evidence type="ECO:0000256" key="10">
    <source>
        <dbReference type="SAM" id="SignalP"/>
    </source>
</evidence>
<feature type="transmembrane region" description="Helical" evidence="9">
    <location>
        <begin position="1092"/>
        <end position="1118"/>
    </location>
</feature>
<dbReference type="GO" id="GO:0004930">
    <property type="term" value="F:G protein-coupled receptor activity"/>
    <property type="evidence" value="ECO:0007669"/>
    <property type="project" value="InterPro"/>
</dbReference>
<feature type="domain" description="HYR" evidence="13">
    <location>
        <begin position="372"/>
        <end position="455"/>
    </location>
</feature>
<dbReference type="GO" id="GO:0016020">
    <property type="term" value="C:membrane"/>
    <property type="evidence" value="ECO:0007669"/>
    <property type="project" value="UniProtKB-SubCell"/>
</dbReference>
<keyword evidence="8" id="KW-0768">Sushi</keyword>
<dbReference type="OMA" id="NATHEPG"/>
<dbReference type="OrthoDB" id="10037534at2759"/>
<dbReference type="Gene3D" id="2.60.220.50">
    <property type="match status" value="1"/>
</dbReference>
<feature type="signal peptide" evidence="10">
    <location>
        <begin position="1"/>
        <end position="29"/>
    </location>
</feature>
<dbReference type="InterPro" id="IPR000832">
    <property type="entry name" value="GPCR_2_secretin-like"/>
</dbReference>
<dbReference type="PROSITE" id="PS50923">
    <property type="entry name" value="SUSHI"/>
    <property type="match status" value="1"/>
</dbReference>
<evidence type="ECO:0000256" key="4">
    <source>
        <dbReference type="ARBA" id="ARBA00022737"/>
    </source>
</evidence>
<dbReference type="SUPFAM" id="SSF81321">
    <property type="entry name" value="Family A G protein-coupled receptor-like"/>
    <property type="match status" value="1"/>
</dbReference>
<keyword evidence="16" id="KW-1185">Reference proteome</keyword>
<dbReference type="EnsemblMetazoa" id="XM_038196119.1">
    <property type="protein sequence ID" value="XP_038052047.1"/>
    <property type="gene ID" value="LOC119724848"/>
</dbReference>
<keyword evidence="7" id="KW-1015">Disulfide bond</keyword>
<dbReference type="InterPro" id="IPR000436">
    <property type="entry name" value="Sushi_SCR_CCP_dom"/>
</dbReference>
<reference evidence="15" key="1">
    <citation type="submission" date="2022-11" db="UniProtKB">
        <authorList>
            <consortium name="EnsemblMetazoa"/>
        </authorList>
    </citation>
    <scope>IDENTIFICATION</scope>
</reference>
<dbReference type="SMART" id="SM00303">
    <property type="entry name" value="GPS"/>
    <property type="match status" value="1"/>
</dbReference>
<dbReference type="Pfam" id="PF00002">
    <property type="entry name" value="7tm_2"/>
    <property type="match status" value="1"/>
</dbReference>
<feature type="transmembrane region" description="Helical" evidence="9">
    <location>
        <begin position="981"/>
        <end position="999"/>
    </location>
</feature>
<dbReference type="PROSITE" id="PS50261">
    <property type="entry name" value="G_PROTEIN_RECEP_F2_4"/>
    <property type="match status" value="1"/>
</dbReference>
<feature type="chain" id="PRO_5038137911" evidence="10">
    <location>
        <begin position="30"/>
        <end position="1302"/>
    </location>
</feature>
<dbReference type="PANTHER" id="PTHR47767:SF1">
    <property type="entry name" value="ADHESION G PROTEIN-COUPLED RECEPTOR G7"/>
    <property type="match status" value="1"/>
</dbReference>
<evidence type="ECO:0000256" key="6">
    <source>
        <dbReference type="ARBA" id="ARBA00023136"/>
    </source>
</evidence>
<dbReference type="Pfam" id="PF02494">
    <property type="entry name" value="HYR"/>
    <property type="match status" value="4"/>
</dbReference>
<dbReference type="PANTHER" id="PTHR47767">
    <property type="entry name" value="ADHESION G PROTEIN-COUPLED RECEPTOR G7"/>
    <property type="match status" value="1"/>
</dbReference>
<feature type="domain" description="G-protein coupled receptors family 2 profile 2" evidence="12">
    <location>
        <begin position="944"/>
        <end position="1191"/>
    </location>
</feature>
<evidence type="ECO:0000256" key="8">
    <source>
        <dbReference type="PROSITE-ProRule" id="PRU00302"/>
    </source>
</evidence>
<evidence type="ECO:0000259" key="14">
    <source>
        <dbReference type="PROSITE" id="PS50923"/>
    </source>
</evidence>
<protein>
    <submittedName>
        <fullName evidence="15">Uncharacterized protein</fullName>
    </submittedName>
</protein>
<evidence type="ECO:0000259" key="12">
    <source>
        <dbReference type="PROSITE" id="PS50261"/>
    </source>
</evidence>
<dbReference type="InterPro" id="IPR013783">
    <property type="entry name" value="Ig-like_fold"/>
</dbReference>
<dbReference type="GO" id="GO:0007166">
    <property type="term" value="P:cell surface receptor signaling pathway"/>
    <property type="evidence" value="ECO:0007669"/>
    <property type="project" value="InterPro"/>
</dbReference>
<feature type="domain" description="Sushi" evidence="14">
    <location>
        <begin position="35"/>
        <end position="105"/>
    </location>
</feature>
<feature type="transmembrane region" description="Helical" evidence="9">
    <location>
        <begin position="1048"/>
        <end position="1072"/>
    </location>
</feature>
<comment type="caution">
    <text evidence="8">Lacks conserved residue(s) required for the propagation of feature annotation.</text>
</comment>
<feature type="transmembrane region" description="Helical" evidence="9">
    <location>
        <begin position="1139"/>
        <end position="1161"/>
    </location>
</feature>
<dbReference type="PROSITE" id="PS50825">
    <property type="entry name" value="HYR"/>
    <property type="match status" value="4"/>
</dbReference>
<dbReference type="Gene3D" id="1.20.1070.10">
    <property type="entry name" value="Rhodopsin 7-helix transmembrane proteins"/>
    <property type="match status" value="1"/>
</dbReference>
<feature type="domain" description="GAIN-B" evidence="11">
    <location>
        <begin position="779"/>
        <end position="935"/>
    </location>
</feature>
<evidence type="ECO:0000259" key="11">
    <source>
        <dbReference type="PROSITE" id="PS50221"/>
    </source>
</evidence>
<keyword evidence="4" id="KW-0677">Repeat</keyword>
<dbReference type="Pfam" id="PF01825">
    <property type="entry name" value="GPS"/>
    <property type="match status" value="1"/>
</dbReference>
<dbReference type="InterPro" id="IPR046338">
    <property type="entry name" value="GAIN_dom_sf"/>
</dbReference>
<feature type="domain" description="HYR" evidence="13">
    <location>
        <begin position="456"/>
        <end position="537"/>
    </location>
</feature>
<dbReference type="InterPro" id="IPR003410">
    <property type="entry name" value="HYR_dom"/>
</dbReference>
<dbReference type="InterPro" id="IPR057244">
    <property type="entry name" value="GAIN_B"/>
</dbReference>
<evidence type="ECO:0000256" key="9">
    <source>
        <dbReference type="SAM" id="Phobius"/>
    </source>
</evidence>
<evidence type="ECO:0000256" key="1">
    <source>
        <dbReference type="ARBA" id="ARBA00004141"/>
    </source>
</evidence>
<evidence type="ECO:0000259" key="13">
    <source>
        <dbReference type="PROSITE" id="PS50825"/>
    </source>
</evidence>
<keyword evidence="2 9" id="KW-0812">Transmembrane</keyword>
<proteinExistence type="predicted"/>
<dbReference type="Gene3D" id="2.10.70.10">
    <property type="entry name" value="Complement Module, domain 1"/>
    <property type="match status" value="1"/>
</dbReference>
<dbReference type="Proteomes" id="UP000887568">
    <property type="component" value="Unplaced"/>
</dbReference>
<dbReference type="InterPro" id="IPR053066">
    <property type="entry name" value="ADGR_G7"/>
</dbReference>
<feature type="transmembrane region" description="Helical" evidence="9">
    <location>
        <begin position="946"/>
        <end position="969"/>
    </location>
</feature>
<feature type="transmembrane region" description="Helical" evidence="9">
    <location>
        <begin position="1167"/>
        <end position="1189"/>
    </location>
</feature>
<dbReference type="PRINTS" id="PR00249">
    <property type="entry name" value="GPCRSECRETIN"/>
</dbReference>
<dbReference type="Gene3D" id="2.60.40.10">
    <property type="entry name" value="Immunoglobulins"/>
    <property type="match status" value="1"/>
</dbReference>
<dbReference type="CDD" id="cd15040">
    <property type="entry name" value="7tmB2_Adhesion"/>
    <property type="match status" value="1"/>
</dbReference>
<feature type="domain" description="HYR" evidence="13">
    <location>
        <begin position="291"/>
        <end position="371"/>
    </location>
</feature>
<dbReference type="InterPro" id="IPR000203">
    <property type="entry name" value="GPS"/>
</dbReference>
<dbReference type="SUPFAM" id="SSF57535">
    <property type="entry name" value="Complement control module/SCR domain"/>
    <property type="match status" value="1"/>
</dbReference>
<dbReference type="GeneID" id="119724848"/>
<evidence type="ECO:0000256" key="5">
    <source>
        <dbReference type="ARBA" id="ARBA00022989"/>
    </source>
</evidence>
<sequence>MSPRVGICSPGKLTLHMIAISSLLIVVYSQSDPVTGCPPPPPQDGLVQFINGVDISTHSVIAYPVDSRITAQCSDPGGMRLTGNLNGRVCRADGKWGGQSPTCREVNQQISVSGGAVQRVTSAGSLSIYVTPTTDSVEIHCTIAQKTPELEAPHIQVDNSRVRVRDIRGDANRVAIMTLNPVLATDSGQFGCRKAVANNPPTHLRIDFYEVSLASMDCPSDIVQATEPGEAVARVTWLEPTLHTAIGITEYNKTHSPGDEFPIGETTVVYTSDTDGNEVDICRFTVTVIDEENPTFISCPDDDIEVRTDTGVATAVVTWEPIVALDNSRVVSAPAGNYQSGVAFPVGDTLVSFVARDKSGNVEFCNFTVSVKDLEPPVVHNCPQPVTASLTAQSMDSIRVNWTEPNVTDNTGRYSLVNSHAPGDLFNFGITDVSYIARDTFGNENFCVFQVIVLDEVSPTFSDCPASQTRYLGRNESEVPVYWNQPLPGDNIDIVGPTVPSHTPGQRFGLGTHTVTYTASDPAGNNGTCSFNVTVKIAQCQAEITPYSEGILTWTSALPHDLVPSRERCSVYTENAGSIRALRECVPDENRGAVWREPRLNDCGAVRDSVDLDDLRKVSIGEGNVMEVSQAVAKTVSNMTSELADNLEPVASILQNIVEAGSPLLEVTKAVIETVNSVITSVSEHDVTYSASTGEEAPSSSRASSSIVQSLEAQISLVTRDLNFLEVTERSLAVNVVTLQPYQQDEETQFLSVLDADDPDTSILQDGGVRIVPKRERGDSRGMSWPIDTAITMPADIGTAVANSLGFGSPVPLRISFVMYQSDGLFPAKNASRVLASRNTSGDYFTSGRVISATVEGVQLRNLSQPVVVEFTPHQDWNESIGVAQCVFWDFSLDNGTGDWSSDGCTYAGFKDGRIICHCYHLTNFAVLMGMKDESLPPVAQFLLDFISAVGCALSIGGVSLTLFTFVVFGNLRATRSRQILMHLCMALLCLYVAFLAGIDATNNGAICTAVAAVIHYFTLASMCWMGVEARNMYLLLVRVFKGRESRFMLKACTFAWGTPLIIVAVTFGVTFPMGTYRHDDFCFLYVGPAQYYGLLVPIALVLLHNLVTFVLVVRSLVKNDMGDAVNKQRTQLQKLSSRLQNAVCMSVLLGLSWAFGFLSITLGTFVYQLIFCLANSVQGFLVFVLFCVRSTDVRKAWRKALPIECNLRGQTYKIQERARKSVFAVDKWNCPAKLSEEDGPGLDIYMYTSWSGDGSSRWEESKYISYTSQMSQVSNGTNVIRPFSIYSSENGTVGRKKHSLF</sequence>
<feature type="domain" description="HYR" evidence="13">
    <location>
        <begin position="208"/>
        <end position="290"/>
    </location>
</feature>
<accession>A0A913ZJQ1</accession>
<name>A0A913ZJQ1_PATMI</name>
<feature type="transmembrane region" description="Helical" evidence="9">
    <location>
        <begin position="1005"/>
        <end position="1028"/>
    </location>
</feature>
<evidence type="ECO:0000256" key="7">
    <source>
        <dbReference type="ARBA" id="ARBA00023157"/>
    </source>
</evidence>
<comment type="subcellular location">
    <subcellularLocation>
        <location evidence="1">Membrane</location>
        <topology evidence="1">Multi-pass membrane protein</topology>
    </subcellularLocation>
</comment>
<dbReference type="InterPro" id="IPR035976">
    <property type="entry name" value="Sushi/SCR/CCP_sf"/>
</dbReference>
<evidence type="ECO:0000256" key="2">
    <source>
        <dbReference type="ARBA" id="ARBA00022692"/>
    </source>
</evidence>
<evidence type="ECO:0000313" key="16">
    <source>
        <dbReference type="Proteomes" id="UP000887568"/>
    </source>
</evidence>
<keyword evidence="6 9" id="KW-0472">Membrane</keyword>
<dbReference type="CDD" id="cd00033">
    <property type="entry name" value="CCP"/>
    <property type="match status" value="1"/>
</dbReference>
<evidence type="ECO:0000313" key="15">
    <source>
        <dbReference type="EnsemblMetazoa" id="XP_038052047.1"/>
    </source>
</evidence>
<dbReference type="RefSeq" id="XP_038052047.1">
    <property type="nucleotide sequence ID" value="XM_038196119.1"/>
</dbReference>
<keyword evidence="3 10" id="KW-0732">Signal</keyword>
<organism evidence="15 16">
    <name type="scientific">Patiria miniata</name>
    <name type="common">Bat star</name>
    <name type="synonym">Asterina miniata</name>
    <dbReference type="NCBI Taxonomy" id="46514"/>
    <lineage>
        <taxon>Eukaryota</taxon>
        <taxon>Metazoa</taxon>
        <taxon>Echinodermata</taxon>
        <taxon>Eleutherozoa</taxon>
        <taxon>Asterozoa</taxon>
        <taxon>Asteroidea</taxon>
        <taxon>Valvatacea</taxon>
        <taxon>Valvatida</taxon>
        <taxon>Asterinidae</taxon>
        <taxon>Patiria</taxon>
    </lineage>
</organism>
<dbReference type="PROSITE" id="PS50221">
    <property type="entry name" value="GAIN_B"/>
    <property type="match status" value="1"/>
</dbReference>
<dbReference type="InterPro" id="IPR017983">
    <property type="entry name" value="GPCR_2_secretin-like_CS"/>
</dbReference>